<name>J5KEU3_9GAMM</name>
<dbReference type="PROSITE" id="PS50110">
    <property type="entry name" value="RESPONSE_REGULATORY"/>
    <property type="match status" value="1"/>
</dbReference>
<comment type="catalytic activity">
    <reaction evidence="1">
        <text>ATP + protein L-histidine = ADP + protein N-phospho-L-histidine.</text>
        <dbReference type="EC" id="2.7.13.3"/>
    </reaction>
</comment>
<evidence type="ECO:0000313" key="7">
    <source>
        <dbReference type="EMBL" id="EJP71946.1"/>
    </source>
</evidence>
<evidence type="ECO:0000256" key="2">
    <source>
        <dbReference type="ARBA" id="ARBA00001946"/>
    </source>
</evidence>
<dbReference type="Pfam" id="PF00072">
    <property type="entry name" value="Response_reg"/>
    <property type="match status" value="1"/>
</dbReference>
<evidence type="ECO:0000313" key="8">
    <source>
        <dbReference type="Proteomes" id="UP000010305"/>
    </source>
</evidence>
<dbReference type="AlphaFoldDB" id="J5KEU3"/>
<dbReference type="Gene3D" id="3.40.50.2300">
    <property type="match status" value="1"/>
</dbReference>
<feature type="modified residue" description="4-aspartylphosphate" evidence="4">
    <location>
        <position position="238"/>
    </location>
</feature>
<dbReference type="PANTHER" id="PTHR45138">
    <property type="entry name" value="REGULATORY COMPONENTS OF SENSORY TRANSDUCTION SYSTEM"/>
    <property type="match status" value="1"/>
</dbReference>
<evidence type="ECO:0000256" key="3">
    <source>
        <dbReference type="ARBA" id="ARBA00034247"/>
    </source>
</evidence>
<dbReference type="SMART" id="SM00267">
    <property type="entry name" value="GGDEF"/>
    <property type="match status" value="1"/>
</dbReference>
<evidence type="ECO:0000256" key="4">
    <source>
        <dbReference type="PROSITE-ProRule" id="PRU00169"/>
    </source>
</evidence>
<dbReference type="GO" id="GO:0000155">
    <property type="term" value="F:phosphorelay sensor kinase activity"/>
    <property type="evidence" value="ECO:0007669"/>
    <property type="project" value="InterPro"/>
</dbReference>
<dbReference type="SMART" id="SM00448">
    <property type="entry name" value="REC"/>
    <property type="match status" value="1"/>
</dbReference>
<dbReference type="GO" id="GO:0052621">
    <property type="term" value="F:diguanylate cyclase activity"/>
    <property type="evidence" value="ECO:0007669"/>
    <property type="project" value="UniProtKB-EC"/>
</dbReference>
<comment type="catalytic activity">
    <reaction evidence="3">
        <text>2 GTP = 3',3'-c-di-GMP + 2 diphosphate</text>
        <dbReference type="Rhea" id="RHEA:24898"/>
        <dbReference type="ChEBI" id="CHEBI:33019"/>
        <dbReference type="ChEBI" id="CHEBI:37565"/>
        <dbReference type="ChEBI" id="CHEBI:58805"/>
        <dbReference type="EC" id="2.7.7.65"/>
    </reaction>
</comment>
<dbReference type="InterPro" id="IPR011006">
    <property type="entry name" value="CheY-like_superfamily"/>
</dbReference>
<keyword evidence="4" id="KW-0597">Phosphoprotein</keyword>
<dbReference type="PROSITE" id="PS50887">
    <property type="entry name" value="GGDEF"/>
    <property type="match status" value="1"/>
</dbReference>
<proteinExistence type="predicted"/>
<comment type="cofactor">
    <cofactor evidence="2">
        <name>Mg(2+)</name>
        <dbReference type="ChEBI" id="CHEBI:18420"/>
    </cofactor>
</comment>
<dbReference type="PANTHER" id="PTHR45138:SF9">
    <property type="entry name" value="DIGUANYLATE CYCLASE DGCM-RELATED"/>
    <property type="match status" value="1"/>
</dbReference>
<dbReference type="InterPro" id="IPR043128">
    <property type="entry name" value="Rev_trsase/Diguanyl_cyclase"/>
</dbReference>
<accession>J5KEU3</accession>
<dbReference type="SUPFAM" id="SSF55073">
    <property type="entry name" value="Nucleotide cyclase"/>
    <property type="match status" value="1"/>
</dbReference>
<dbReference type="Proteomes" id="UP000010305">
    <property type="component" value="Unassembled WGS sequence"/>
</dbReference>
<dbReference type="EMBL" id="JH611156">
    <property type="protein sequence ID" value="EJP71946.1"/>
    <property type="molecule type" value="Genomic_DNA"/>
</dbReference>
<dbReference type="InterPro" id="IPR029787">
    <property type="entry name" value="Nucleotide_cyclase"/>
</dbReference>
<dbReference type="CDD" id="cd01949">
    <property type="entry name" value="GGDEF"/>
    <property type="match status" value="1"/>
</dbReference>
<dbReference type="NCBIfam" id="TIGR00254">
    <property type="entry name" value="GGDEF"/>
    <property type="match status" value="1"/>
</dbReference>
<dbReference type="GO" id="GO:0005886">
    <property type="term" value="C:plasma membrane"/>
    <property type="evidence" value="ECO:0007669"/>
    <property type="project" value="TreeGrafter"/>
</dbReference>
<feature type="domain" description="Response regulatory" evidence="5">
    <location>
        <begin position="189"/>
        <end position="305"/>
    </location>
</feature>
<protein>
    <submittedName>
        <fullName evidence="7">Diguanylate cyclase (GGDEF) domain protein</fullName>
    </submittedName>
</protein>
<dbReference type="Pfam" id="PF00990">
    <property type="entry name" value="GGDEF"/>
    <property type="match status" value="1"/>
</dbReference>
<dbReference type="FunFam" id="3.30.70.270:FF:000001">
    <property type="entry name" value="Diguanylate cyclase domain protein"/>
    <property type="match status" value="1"/>
</dbReference>
<feature type="domain" description="GGDEF" evidence="6">
    <location>
        <begin position="356"/>
        <end position="487"/>
    </location>
</feature>
<dbReference type="InterPro" id="IPR001789">
    <property type="entry name" value="Sig_transdc_resp-reg_receiver"/>
</dbReference>
<sequence length="493" mass="55518">MVSKSGARDIILSQIKQDFVTPANAIFDYLDIVEKALSKLDVPSDDELDQIKSSCTKLINQYDEAFNLYTNQNSSKSQKSPEEYSELRHNLRTPLNAIIGYGEILIEDFEEDLPESRTRRIIINDLKHIIDLARSTEKAIETFVDFIRGEDVEMEDASSSNIESAEALFKSLGDIEYSISLSDEIKASDILIVDDNKTNCEVLERRLSMSGLKSRTAYDGETALAEVKKKTPDLILLDVILPDINGLELLKRFRSKHTNESLPVIMVSAFDDVDSIAKCIQLGAQDYLPKPINGTVLLAKVVSSLERKLLREREKELVNELHIQATTDQLTGIANRRVIFDTIQNASVREKRKDYKPFMIIIFDIDFFKNVNDTYGHAGGDEILKSFATLLNTEISEPNQVGRIGGEEFLAILYIDEDTAETFIKDLINKIQKNSIEYENQTINITSSGGVAFSNESENASDLVNKADKRLYMAKKSGRNRFVLNNSEISGEK</sequence>
<dbReference type="STRING" id="1123866.NT01SARS_0430"/>
<evidence type="ECO:0000259" key="6">
    <source>
        <dbReference type="PROSITE" id="PS50887"/>
    </source>
</evidence>
<dbReference type="GO" id="GO:0043709">
    <property type="term" value="P:cell adhesion involved in single-species biofilm formation"/>
    <property type="evidence" value="ECO:0007669"/>
    <property type="project" value="TreeGrafter"/>
</dbReference>
<dbReference type="Gene3D" id="3.30.70.270">
    <property type="match status" value="1"/>
</dbReference>
<dbReference type="InterPro" id="IPR000160">
    <property type="entry name" value="GGDEF_dom"/>
</dbReference>
<evidence type="ECO:0000259" key="5">
    <source>
        <dbReference type="PROSITE" id="PS50110"/>
    </source>
</evidence>
<dbReference type="InterPro" id="IPR036097">
    <property type="entry name" value="HisK_dim/P_sf"/>
</dbReference>
<dbReference type="Gene3D" id="1.10.287.130">
    <property type="match status" value="1"/>
</dbReference>
<dbReference type="InterPro" id="IPR050469">
    <property type="entry name" value="Diguanylate_Cyclase"/>
</dbReference>
<dbReference type="SUPFAM" id="SSF47384">
    <property type="entry name" value="Homodimeric domain of signal transducing histidine kinase"/>
    <property type="match status" value="1"/>
</dbReference>
<dbReference type="InterPro" id="IPR003661">
    <property type="entry name" value="HisK_dim/P_dom"/>
</dbReference>
<dbReference type="CDD" id="cd00082">
    <property type="entry name" value="HisKA"/>
    <property type="match status" value="1"/>
</dbReference>
<evidence type="ECO:0000256" key="1">
    <source>
        <dbReference type="ARBA" id="ARBA00000085"/>
    </source>
</evidence>
<dbReference type="SUPFAM" id="SSF52172">
    <property type="entry name" value="CheY-like"/>
    <property type="match status" value="1"/>
</dbReference>
<dbReference type="GO" id="GO:1902201">
    <property type="term" value="P:negative regulation of bacterial-type flagellum-dependent cell motility"/>
    <property type="evidence" value="ECO:0007669"/>
    <property type="project" value="TreeGrafter"/>
</dbReference>
<organism evidence="7 8">
    <name type="scientific">SAR86 cluster bacterium SAR86A</name>
    <dbReference type="NCBI Taxonomy" id="1123866"/>
    <lineage>
        <taxon>Bacteria</taxon>
        <taxon>Pseudomonadati</taxon>
        <taxon>Pseudomonadota</taxon>
        <taxon>Gammaproteobacteria</taxon>
        <taxon>SAR86 cluster</taxon>
    </lineage>
</organism>
<gene>
    <name evidence="7" type="ORF">NT01SARS_0430</name>
</gene>
<dbReference type="HOGENOM" id="CLU_553094_0_0_6"/>
<reference evidence="7 8" key="1">
    <citation type="journal article" date="2012" name="ISME J.">
        <title>Genomic insights to SAR86, an abundant and uncultivated marine bacterial lineage.</title>
        <authorList>
            <person name="Dupont C.L."/>
            <person name="Rusch D.B."/>
            <person name="Yooseph S."/>
            <person name="Lombardo M.J."/>
            <person name="Richter R.A."/>
            <person name="Valas R."/>
            <person name="Novotny M."/>
            <person name="Yee-Greenbaum J."/>
            <person name="Selengut J.D."/>
            <person name="Haft D.H."/>
            <person name="Halpern A.L."/>
            <person name="Lasken R.S."/>
            <person name="Nealson K."/>
            <person name="Friedman R."/>
            <person name="Venter J.C."/>
        </authorList>
    </citation>
    <scope>NUCLEOTIDE SEQUENCE [LARGE SCALE GENOMIC DNA]</scope>
</reference>